<dbReference type="AlphaFoldDB" id="A0A0F9UCI8"/>
<accession>A0A0F9UCI8</accession>
<protein>
    <submittedName>
        <fullName evidence="2">Uncharacterized protein</fullName>
    </submittedName>
</protein>
<proteinExistence type="predicted"/>
<evidence type="ECO:0000313" key="2">
    <source>
        <dbReference type="EMBL" id="KKN85102.1"/>
    </source>
</evidence>
<reference evidence="2" key="1">
    <citation type="journal article" date="2015" name="Nature">
        <title>Complex archaea that bridge the gap between prokaryotes and eukaryotes.</title>
        <authorList>
            <person name="Spang A."/>
            <person name="Saw J.H."/>
            <person name="Jorgensen S.L."/>
            <person name="Zaremba-Niedzwiedzka K."/>
            <person name="Martijn J."/>
            <person name="Lind A.E."/>
            <person name="van Eijk R."/>
            <person name="Schleper C."/>
            <person name="Guy L."/>
            <person name="Ettema T.J."/>
        </authorList>
    </citation>
    <scope>NUCLEOTIDE SEQUENCE</scope>
</reference>
<evidence type="ECO:0000256" key="1">
    <source>
        <dbReference type="SAM" id="MobiDB-lite"/>
    </source>
</evidence>
<dbReference type="EMBL" id="LAZR01000163">
    <property type="protein sequence ID" value="KKN85102.1"/>
    <property type="molecule type" value="Genomic_DNA"/>
</dbReference>
<sequence length="58" mass="6067">MNIEIFTSVLAALLVYRLLSPIVDRLCGLLGNGTSANMPHSGSAKANSIGVPKDRVAN</sequence>
<feature type="compositionally biased region" description="Polar residues" evidence="1">
    <location>
        <begin position="35"/>
        <end position="46"/>
    </location>
</feature>
<organism evidence="2">
    <name type="scientific">marine sediment metagenome</name>
    <dbReference type="NCBI Taxonomy" id="412755"/>
    <lineage>
        <taxon>unclassified sequences</taxon>
        <taxon>metagenomes</taxon>
        <taxon>ecological metagenomes</taxon>
    </lineage>
</organism>
<feature type="region of interest" description="Disordered" evidence="1">
    <location>
        <begin position="35"/>
        <end position="58"/>
    </location>
</feature>
<name>A0A0F9UCI8_9ZZZZ</name>
<comment type="caution">
    <text evidence="2">The sequence shown here is derived from an EMBL/GenBank/DDBJ whole genome shotgun (WGS) entry which is preliminary data.</text>
</comment>
<gene>
    <name evidence="2" type="ORF">LCGC14_0282710</name>
</gene>